<accession>A0ABX1LL27</accession>
<organism evidence="2 3">
    <name type="scientific">Tsukamurella columbiensis</name>
    <dbReference type="NCBI Taxonomy" id="128509"/>
    <lineage>
        <taxon>Bacteria</taxon>
        <taxon>Bacillati</taxon>
        <taxon>Actinomycetota</taxon>
        <taxon>Actinomycetes</taxon>
        <taxon>Mycobacteriales</taxon>
        <taxon>Tsukamurellaceae</taxon>
        <taxon>Tsukamurella</taxon>
    </lineage>
</organism>
<dbReference type="Proteomes" id="UP000556611">
    <property type="component" value="Unassembled WGS sequence"/>
</dbReference>
<reference evidence="2 3" key="1">
    <citation type="submission" date="2020-04" db="EMBL/GenBank/DDBJ databases">
        <title>MicrobeNet Type strains.</title>
        <authorList>
            <person name="Nicholson A.C."/>
        </authorList>
    </citation>
    <scope>NUCLEOTIDE SEQUENCE [LARGE SCALE GENOMIC DNA]</scope>
    <source>
        <strain evidence="2 3">ATCC BAA-330</strain>
    </source>
</reference>
<dbReference type="RefSeq" id="WP_191834264.1">
    <property type="nucleotide sequence ID" value="NZ_JABARZ010000025.1"/>
</dbReference>
<proteinExistence type="predicted"/>
<comment type="caution">
    <text evidence="2">The sequence shown here is derived from an EMBL/GenBank/DDBJ whole genome shotgun (WGS) entry which is preliminary data.</text>
</comment>
<sequence length="181" mass="19107">MRKRQYDKVSSWPLVQTVATLNAAGFDAGEVNVDDVRLTARRLDGLRMPYAILDRGTADTKVLVGVLVDVFSRSPHVIDPVLVCGGGIAGAFAEADLAAVLSEAASPAARRNEHAGLAKFLLAGLLTSRPGGWSDPETIDTEEGLGSGWCGLAQRYAEETGGNTGTRISPITLAGSRRSER</sequence>
<keyword evidence="3" id="KW-1185">Reference proteome</keyword>
<evidence type="ECO:0000256" key="1">
    <source>
        <dbReference type="SAM" id="MobiDB-lite"/>
    </source>
</evidence>
<evidence type="ECO:0000313" key="3">
    <source>
        <dbReference type="Proteomes" id="UP000556611"/>
    </source>
</evidence>
<dbReference type="EMBL" id="JABARZ010000025">
    <property type="protein sequence ID" value="NMD58029.1"/>
    <property type="molecule type" value="Genomic_DNA"/>
</dbReference>
<gene>
    <name evidence="2" type="ORF">HHU10_20645</name>
</gene>
<protein>
    <submittedName>
        <fullName evidence="2">Uncharacterized protein</fullName>
    </submittedName>
</protein>
<name>A0ABX1LL27_9ACTN</name>
<feature type="region of interest" description="Disordered" evidence="1">
    <location>
        <begin position="160"/>
        <end position="181"/>
    </location>
</feature>
<evidence type="ECO:0000313" key="2">
    <source>
        <dbReference type="EMBL" id="NMD58029.1"/>
    </source>
</evidence>